<evidence type="ECO:0000313" key="6">
    <source>
        <dbReference type="Proteomes" id="UP001281410"/>
    </source>
</evidence>
<accession>A0AAE0E5P0</accession>
<dbReference type="InterPro" id="IPR023395">
    <property type="entry name" value="MCP_dom_sf"/>
</dbReference>
<organism evidence="5 6">
    <name type="scientific">Dipteronia sinensis</name>
    <dbReference type="NCBI Taxonomy" id="43782"/>
    <lineage>
        <taxon>Eukaryota</taxon>
        <taxon>Viridiplantae</taxon>
        <taxon>Streptophyta</taxon>
        <taxon>Embryophyta</taxon>
        <taxon>Tracheophyta</taxon>
        <taxon>Spermatophyta</taxon>
        <taxon>Magnoliopsida</taxon>
        <taxon>eudicotyledons</taxon>
        <taxon>Gunneridae</taxon>
        <taxon>Pentapetalae</taxon>
        <taxon>rosids</taxon>
        <taxon>malvids</taxon>
        <taxon>Sapindales</taxon>
        <taxon>Sapindaceae</taxon>
        <taxon>Hippocastanoideae</taxon>
        <taxon>Acereae</taxon>
        <taxon>Dipteronia</taxon>
    </lineage>
</organism>
<evidence type="ECO:0000256" key="1">
    <source>
        <dbReference type="ARBA" id="ARBA00004370"/>
    </source>
</evidence>
<evidence type="ECO:0000256" key="2">
    <source>
        <dbReference type="ARBA" id="ARBA00022692"/>
    </source>
</evidence>
<evidence type="ECO:0008006" key="7">
    <source>
        <dbReference type="Google" id="ProtNLM"/>
    </source>
</evidence>
<dbReference type="EMBL" id="JANJYJ010000006">
    <property type="protein sequence ID" value="KAK3207149.1"/>
    <property type="molecule type" value="Genomic_DNA"/>
</dbReference>
<evidence type="ECO:0000313" key="5">
    <source>
        <dbReference type="EMBL" id="KAK3207149.1"/>
    </source>
</evidence>
<keyword evidence="6" id="KW-1185">Reference proteome</keyword>
<keyword evidence="2" id="KW-0812">Transmembrane</keyword>
<dbReference type="AlphaFoldDB" id="A0AAE0E5P0"/>
<protein>
    <recommendedName>
        <fullName evidence="7">ADP/ATP translocase</fullName>
    </recommendedName>
</protein>
<keyword evidence="3" id="KW-0472">Membrane</keyword>
<proteinExistence type="predicted"/>
<feature type="compositionally biased region" description="Low complexity" evidence="4">
    <location>
        <begin position="60"/>
        <end position="71"/>
    </location>
</feature>
<dbReference type="SUPFAM" id="SSF103506">
    <property type="entry name" value="Mitochondrial carrier"/>
    <property type="match status" value="1"/>
</dbReference>
<sequence length="188" mass="20665">MADRSLHPPIYMKIHEKPCLFIRKFHKNTQASNSIPATLAFFNGVLNSHLGSPQQGSGDSPTVTPKTSSSVGIPSKKGNATVPVFRSLLLATSMMATAPVNRVMVLMRCQNEIINSGILSLWKGNAAHMMRFITVKVLARGHIGNSFLSLFNYKKDNDRPVKTLVGLLAADEYHSFCDNTRSWNSSFG</sequence>
<name>A0AAE0E5P0_9ROSI</name>
<evidence type="ECO:0000256" key="3">
    <source>
        <dbReference type="ARBA" id="ARBA00023136"/>
    </source>
</evidence>
<gene>
    <name evidence="5" type="ORF">Dsin_021195</name>
</gene>
<feature type="region of interest" description="Disordered" evidence="4">
    <location>
        <begin position="52"/>
        <end position="75"/>
    </location>
</feature>
<comment type="caution">
    <text evidence="5">The sequence shown here is derived from an EMBL/GenBank/DDBJ whole genome shotgun (WGS) entry which is preliminary data.</text>
</comment>
<reference evidence="5" key="1">
    <citation type="journal article" date="2023" name="Plant J.">
        <title>Genome sequences and population genomics provide insights into the demographic history, inbreeding, and mutation load of two 'living fossil' tree species of Dipteronia.</title>
        <authorList>
            <person name="Feng Y."/>
            <person name="Comes H.P."/>
            <person name="Chen J."/>
            <person name="Zhu S."/>
            <person name="Lu R."/>
            <person name="Zhang X."/>
            <person name="Li P."/>
            <person name="Qiu J."/>
            <person name="Olsen K.M."/>
            <person name="Qiu Y."/>
        </authorList>
    </citation>
    <scope>NUCLEOTIDE SEQUENCE</scope>
    <source>
        <strain evidence="5">NBL</strain>
    </source>
</reference>
<evidence type="ECO:0000256" key="4">
    <source>
        <dbReference type="SAM" id="MobiDB-lite"/>
    </source>
</evidence>
<dbReference type="GO" id="GO:0016020">
    <property type="term" value="C:membrane"/>
    <property type="evidence" value="ECO:0007669"/>
    <property type="project" value="UniProtKB-SubCell"/>
</dbReference>
<comment type="subcellular location">
    <subcellularLocation>
        <location evidence="1">Membrane</location>
    </subcellularLocation>
</comment>
<dbReference type="Proteomes" id="UP001281410">
    <property type="component" value="Unassembled WGS sequence"/>
</dbReference>